<evidence type="ECO:0000256" key="5">
    <source>
        <dbReference type="ARBA" id="ARBA00022692"/>
    </source>
</evidence>
<dbReference type="OrthoDB" id="2126698at2759"/>
<evidence type="ECO:0000313" key="10">
    <source>
        <dbReference type="Proteomes" id="UP000005222"/>
    </source>
</evidence>
<dbReference type="GO" id="GO:0015297">
    <property type="term" value="F:antiporter activity"/>
    <property type="evidence" value="ECO:0007669"/>
    <property type="project" value="InterPro"/>
</dbReference>
<dbReference type="NCBIfam" id="TIGR00797">
    <property type="entry name" value="matE"/>
    <property type="match status" value="1"/>
</dbReference>
<dbReference type="PIRSF" id="PIRSF006603">
    <property type="entry name" value="DinF"/>
    <property type="match status" value="1"/>
</dbReference>
<protein>
    <submittedName>
        <fullName evidence="9">Piso0_004757 protein</fullName>
    </submittedName>
</protein>
<feature type="transmembrane region" description="Helical" evidence="8">
    <location>
        <begin position="224"/>
        <end position="242"/>
    </location>
</feature>
<dbReference type="InterPro" id="IPR045069">
    <property type="entry name" value="MATE_euk"/>
</dbReference>
<dbReference type="GO" id="GO:1990961">
    <property type="term" value="P:xenobiotic detoxification by transmembrane export across the plasma membrane"/>
    <property type="evidence" value="ECO:0007669"/>
    <property type="project" value="InterPro"/>
</dbReference>
<evidence type="ECO:0000256" key="7">
    <source>
        <dbReference type="ARBA" id="ARBA00023136"/>
    </source>
</evidence>
<organism evidence="9 10">
    <name type="scientific">Pichia sorbitophila (strain ATCC MYA-4447 / BCRC 22081 / CBS 7064 / NBRC 10061 / NRRL Y-12695)</name>
    <name type="common">Hybrid yeast</name>
    <dbReference type="NCBI Taxonomy" id="559304"/>
    <lineage>
        <taxon>Eukaryota</taxon>
        <taxon>Fungi</taxon>
        <taxon>Dikarya</taxon>
        <taxon>Ascomycota</taxon>
        <taxon>Saccharomycotina</taxon>
        <taxon>Pichiomycetes</taxon>
        <taxon>Debaryomycetaceae</taxon>
        <taxon>Millerozyma</taxon>
    </lineage>
</organism>
<evidence type="ECO:0000256" key="6">
    <source>
        <dbReference type="ARBA" id="ARBA00022989"/>
    </source>
</evidence>
<evidence type="ECO:0000256" key="2">
    <source>
        <dbReference type="ARBA" id="ARBA00010199"/>
    </source>
</evidence>
<dbReference type="Pfam" id="PF01554">
    <property type="entry name" value="MatE"/>
    <property type="match status" value="2"/>
</dbReference>
<feature type="transmembrane region" description="Helical" evidence="8">
    <location>
        <begin position="36"/>
        <end position="56"/>
    </location>
</feature>
<dbReference type="STRING" id="559304.G8Y0C1"/>
<feature type="transmembrane region" description="Helical" evidence="8">
    <location>
        <begin position="121"/>
        <end position="144"/>
    </location>
</feature>
<sequence>MNKANSHKLLMKTANSSGENEPLLGRTNYISAHKELLYVLRSSIPVIVAFFLQYSITVTSIFSVGRLGQNELASVSLAAITFNVSVSVFNGMATCLDTFCPQAFGSGNYPLVGLYFKRCSAMILVVSIPILVFWYYSATVLSYVVPEKELLLLAQTYLRCVSIGVPAYILFETGKRFLQAQGIYKAGQYCLIIVFPINILSNYLLVWSEPFGLGYIGGPISAALSYWLMCIFLFAYIIFINGKKCWGEDSFKDVFNFNEWKRMASYAMNGTAMLLSEFIAFEILTLSASKFGTTSLAAQSICSTLATLAFQVPFGVSVALSTRIGYHVGSENMSAVKLMNKVAYSLALTLGVMMSSLLVCFHTRIPRIFINDASVVEVASQIVKILGVNQFFDCPNVILAGSLRGQGRQHIGSVLNLISYYIFAVPVALILAFTFSLKLQGLWIGIGIGIVILSLCELYFIYYSNWDQIVNDSKKRIH</sequence>
<dbReference type="PANTHER" id="PTHR11206">
    <property type="entry name" value="MULTIDRUG RESISTANCE PROTEIN"/>
    <property type="match status" value="1"/>
</dbReference>
<evidence type="ECO:0000313" key="9">
    <source>
        <dbReference type="EMBL" id="CCE86274.1"/>
    </source>
</evidence>
<keyword evidence="3" id="KW-0813">Transport</keyword>
<accession>G8Y0C1</accession>
<reference evidence="9 10" key="1">
    <citation type="journal article" date="2012" name="G3 (Bethesda)">
        <title>Pichia sorbitophila, an interspecies yeast hybrid reveals early steps of genome resolution following polyploidization.</title>
        <authorList>
            <person name="Leh Louis V."/>
            <person name="Despons L."/>
            <person name="Friedrich A."/>
            <person name="Martin T."/>
            <person name="Durrens P."/>
            <person name="Casaregola S."/>
            <person name="Neuveglise C."/>
            <person name="Fairhead C."/>
            <person name="Marck C."/>
            <person name="Cruz J.A."/>
            <person name="Straub M.L."/>
            <person name="Kugler V."/>
            <person name="Sacerdot C."/>
            <person name="Uzunov Z."/>
            <person name="Thierry A."/>
            <person name="Weiss S."/>
            <person name="Bleykasten C."/>
            <person name="De Montigny J."/>
            <person name="Jacques N."/>
            <person name="Jung P."/>
            <person name="Lemaire M."/>
            <person name="Mallet S."/>
            <person name="Morel G."/>
            <person name="Richard G.F."/>
            <person name="Sarkar A."/>
            <person name="Savel G."/>
            <person name="Schacherer J."/>
            <person name="Seret M.L."/>
            <person name="Talla E."/>
            <person name="Samson G."/>
            <person name="Jubin C."/>
            <person name="Poulain J."/>
            <person name="Vacherie B."/>
            <person name="Barbe V."/>
            <person name="Pelletier E."/>
            <person name="Sherman D.J."/>
            <person name="Westhof E."/>
            <person name="Weissenbach J."/>
            <person name="Baret P.V."/>
            <person name="Wincker P."/>
            <person name="Gaillardin C."/>
            <person name="Dujon B."/>
            <person name="Souciet J.L."/>
        </authorList>
    </citation>
    <scope>NUCLEOTIDE SEQUENCE [LARGE SCALE GENOMIC DNA]</scope>
    <source>
        <strain evidence="10">ATCC MYA-4447 / BCRC 22081 / CBS 7064 / NBRC 10061 / NRRL Y-12695</strain>
    </source>
</reference>
<dbReference type="HOGENOM" id="CLU_012893_1_2_1"/>
<keyword evidence="10" id="KW-1185">Reference proteome</keyword>
<dbReference type="EMBL" id="FO082046">
    <property type="protein sequence ID" value="CCE86274.1"/>
    <property type="molecule type" value="Genomic_DNA"/>
</dbReference>
<keyword evidence="5 8" id="KW-0812">Transmembrane</keyword>
<feature type="transmembrane region" description="Helical" evidence="8">
    <location>
        <begin position="76"/>
        <end position="100"/>
    </location>
</feature>
<feature type="transmembrane region" description="Helical" evidence="8">
    <location>
        <begin position="183"/>
        <end position="204"/>
    </location>
</feature>
<gene>
    <name evidence="9" type="primary">Piso0_004757</name>
    <name evidence="9" type="ORF">GNLVRS01_PISO0N00475g</name>
</gene>
<comment type="subcellular location">
    <subcellularLocation>
        <location evidence="1">Cell membrane</location>
        <topology evidence="1">Multi-pass membrane protein</topology>
    </subcellularLocation>
</comment>
<dbReference type="AlphaFoldDB" id="G8Y0C1"/>
<dbReference type="GO" id="GO:0042910">
    <property type="term" value="F:xenobiotic transmembrane transporter activity"/>
    <property type="evidence" value="ECO:0007669"/>
    <property type="project" value="InterPro"/>
</dbReference>
<feature type="transmembrane region" description="Helical" evidence="8">
    <location>
        <begin position="414"/>
        <end position="435"/>
    </location>
</feature>
<dbReference type="InterPro" id="IPR002528">
    <property type="entry name" value="MATE_fam"/>
</dbReference>
<dbReference type="CDD" id="cd13132">
    <property type="entry name" value="MATE_eukaryotic"/>
    <property type="match status" value="1"/>
</dbReference>
<keyword evidence="4" id="KW-1003">Cell membrane</keyword>
<keyword evidence="6 8" id="KW-1133">Transmembrane helix</keyword>
<dbReference type="Proteomes" id="UP000005222">
    <property type="component" value="Chromosome N"/>
</dbReference>
<evidence type="ECO:0000256" key="1">
    <source>
        <dbReference type="ARBA" id="ARBA00004651"/>
    </source>
</evidence>
<dbReference type="GO" id="GO:0005886">
    <property type="term" value="C:plasma membrane"/>
    <property type="evidence" value="ECO:0007669"/>
    <property type="project" value="UniProtKB-SubCell"/>
</dbReference>
<dbReference type="InParanoid" id="G8Y0C1"/>
<dbReference type="InterPro" id="IPR048279">
    <property type="entry name" value="MdtK-like"/>
</dbReference>
<feature type="transmembrane region" description="Helical" evidence="8">
    <location>
        <begin position="342"/>
        <end position="361"/>
    </location>
</feature>
<evidence type="ECO:0000256" key="4">
    <source>
        <dbReference type="ARBA" id="ARBA00022475"/>
    </source>
</evidence>
<feature type="transmembrane region" description="Helical" evidence="8">
    <location>
        <begin position="441"/>
        <end position="462"/>
    </location>
</feature>
<feature type="transmembrane region" description="Helical" evidence="8">
    <location>
        <begin position="263"/>
        <end position="286"/>
    </location>
</feature>
<dbReference type="eggNOG" id="KOG1347">
    <property type="taxonomic scope" value="Eukaryota"/>
</dbReference>
<comment type="similarity">
    <text evidence="2">Belongs to the multi antimicrobial extrusion (MATE) (TC 2.A.66.1) family.</text>
</comment>
<name>G8Y0C1_PICSO</name>
<proteinExistence type="inferred from homology"/>
<evidence type="ECO:0000256" key="8">
    <source>
        <dbReference type="SAM" id="Phobius"/>
    </source>
</evidence>
<keyword evidence="7 8" id="KW-0472">Membrane</keyword>
<dbReference type="OMA" id="MCENTEA"/>
<evidence type="ECO:0000256" key="3">
    <source>
        <dbReference type="ARBA" id="ARBA00022448"/>
    </source>
</evidence>